<dbReference type="OrthoDB" id="41206at10239"/>
<reference evidence="1 2" key="1">
    <citation type="journal article" date="2019" name="Genomics">
        <title>Genomic analyses of a novel bacteriophage (VB_PmiS-Isfahan) within Siphoviridae family infecting Proteus mirabilis.</title>
        <authorList>
            <person name="Yazdi M."/>
            <person name="Bouzari M."/>
            <person name="Ghaemi E.A."/>
        </authorList>
    </citation>
    <scope>NUCLEOTIDE SEQUENCE [LARGE SCALE GENOMIC DNA]</scope>
</reference>
<dbReference type="RefSeq" id="YP_009600660.1">
    <property type="nucleotide sequence ID" value="NC_041925.1"/>
</dbReference>
<dbReference type="EMBL" id="KY742649">
    <property type="protein sequence ID" value="AQZ54624.1"/>
    <property type="molecule type" value="Genomic_DNA"/>
</dbReference>
<sequence length="67" mass="7889">MLKELIKNAKKEIIKNNKEFEYVAGDLEIAAQVWHSYLTPQQRLEIMKENNISKSVNDCYKAIARMF</sequence>
<evidence type="ECO:0000313" key="1">
    <source>
        <dbReference type="EMBL" id="AQZ54624.1"/>
    </source>
</evidence>
<accession>A0A1U9ZA90</accession>
<keyword evidence="2" id="KW-1185">Reference proteome</keyword>
<organism evidence="1 2">
    <name type="scientific">Proteus phage VB_PmiS-Isfahan</name>
    <dbReference type="NCBI Taxonomy" id="1969841"/>
    <lineage>
        <taxon>Viruses</taxon>
        <taxon>Duplodnaviria</taxon>
        <taxon>Heunggongvirae</taxon>
        <taxon>Uroviricota</taxon>
        <taxon>Caudoviricetes</taxon>
        <taxon>Gorganvirus</taxon>
        <taxon>Gorganvirus isfahan</taxon>
    </lineage>
</organism>
<dbReference type="GeneID" id="40076466"/>
<evidence type="ECO:0000313" key="2">
    <source>
        <dbReference type="Proteomes" id="UP000221468"/>
    </source>
</evidence>
<proteinExistence type="predicted"/>
<name>A0A1U9ZA90_9CAUD</name>
<protein>
    <submittedName>
        <fullName evidence="1">Uncharacterized protein</fullName>
    </submittedName>
</protein>
<dbReference type="Proteomes" id="UP000221468">
    <property type="component" value="Segment"/>
</dbReference>
<dbReference type="KEGG" id="vg:40076466"/>